<dbReference type="Proteomes" id="UP001160148">
    <property type="component" value="Unassembled WGS sequence"/>
</dbReference>
<protein>
    <submittedName>
        <fullName evidence="1">Uncharacterized protein</fullName>
    </submittedName>
</protein>
<keyword evidence="2" id="KW-1185">Reference proteome</keyword>
<comment type="caution">
    <text evidence="1">The sequence shown here is derived from an EMBL/GenBank/DDBJ whole genome shotgun (WGS) entry which is preliminary data.</text>
</comment>
<name>A0AAV0XV45_9HEMI</name>
<dbReference type="AlphaFoldDB" id="A0AAV0XV45"/>
<evidence type="ECO:0000313" key="1">
    <source>
        <dbReference type="EMBL" id="CAI6371529.1"/>
    </source>
</evidence>
<proteinExistence type="predicted"/>
<dbReference type="EMBL" id="CARXXK010001012">
    <property type="protein sequence ID" value="CAI6371529.1"/>
    <property type="molecule type" value="Genomic_DNA"/>
</dbReference>
<gene>
    <name evidence="1" type="ORF">MEUPH1_LOCUS25525</name>
</gene>
<evidence type="ECO:0000313" key="2">
    <source>
        <dbReference type="Proteomes" id="UP001160148"/>
    </source>
</evidence>
<organism evidence="1 2">
    <name type="scientific">Macrosiphum euphorbiae</name>
    <name type="common">potato aphid</name>
    <dbReference type="NCBI Taxonomy" id="13131"/>
    <lineage>
        <taxon>Eukaryota</taxon>
        <taxon>Metazoa</taxon>
        <taxon>Ecdysozoa</taxon>
        <taxon>Arthropoda</taxon>
        <taxon>Hexapoda</taxon>
        <taxon>Insecta</taxon>
        <taxon>Pterygota</taxon>
        <taxon>Neoptera</taxon>
        <taxon>Paraneoptera</taxon>
        <taxon>Hemiptera</taxon>
        <taxon>Sternorrhyncha</taxon>
        <taxon>Aphidomorpha</taxon>
        <taxon>Aphidoidea</taxon>
        <taxon>Aphididae</taxon>
        <taxon>Macrosiphini</taxon>
        <taxon>Macrosiphum</taxon>
    </lineage>
</organism>
<reference evidence="1 2" key="1">
    <citation type="submission" date="2023-01" db="EMBL/GenBank/DDBJ databases">
        <authorList>
            <person name="Whitehead M."/>
        </authorList>
    </citation>
    <scope>NUCLEOTIDE SEQUENCE [LARGE SCALE GENOMIC DNA]</scope>
</reference>
<accession>A0AAV0XV45</accession>
<sequence>MSNSDGDQTTTAKRKQVNISKFFNKKHILSEPTEPITKIENINIPIPSTSQLSENEQNTDCTIENNILEPSIFIDDIGYYTNSMSINQNTKYRLVKKNYLPESDFIYRFQHMLKKAKKANDS</sequence>